<evidence type="ECO:0000256" key="9">
    <source>
        <dbReference type="PROSITE-ProRule" id="PRU00175"/>
    </source>
</evidence>
<keyword evidence="8" id="KW-0862">Zinc</keyword>
<evidence type="ECO:0000256" key="7">
    <source>
        <dbReference type="ARBA" id="ARBA00022786"/>
    </source>
</evidence>
<dbReference type="InterPro" id="IPR044066">
    <property type="entry name" value="TRIAD_supradom"/>
</dbReference>
<keyword evidence="4" id="KW-0479">Metal-binding</keyword>
<feature type="domain" description="RING-type" evidence="11">
    <location>
        <begin position="137"/>
        <end position="191"/>
    </location>
</feature>
<dbReference type="GO" id="GO:0008270">
    <property type="term" value="F:zinc ion binding"/>
    <property type="evidence" value="ECO:0007669"/>
    <property type="project" value="UniProtKB-KW"/>
</dbReference>
<dbReference type="SMART" id="SM00647">
    <property type="entry name" value="IBR"/>
    <property type="match status" value="2"/>
</dbReference>
<keyword evidence="5" id="KW-0677">Repeat</keyword>
<dbReference type="OrthoDB" id="1431934at2759"/>
<name>A0A6A6E879_9PEZI</name>
<keyword evidence="3" id="KW-0808">Transferase</keyword>
<dbReference type="Gene3D" id="3.30.40.10">
    <property type="entry name" value="Zinc/RING finger domain, C3HC4 (zinc finger)"/>
    <property type="match status" value="1"/>
</dbReference>
<dbReference type="SUPFAM" id="SSF57850">
    <property type="entry name" value="RING/U-box"/>
    <property type="match status" value="3"/>
</dbReference>
<keyword evidence="14" id="KW-1185">Reference proteome</keyword>
<evidence type="ECO:0000256" key="8">
    <source>
        <dbReference type="ARBA" id="ARBA00022833"/>
    </source>
</evidence>
<organism evidence="13 14">
    <name type="scientific">Zopfia rhizophila CBS 207.26</name>
    <dbReference type="NCBI Taxonomy" id="1314779"/>
    <lineage>
        <taxon>Eukaryota</taxon>
        <taxon>Fungi</taxon>
        <taxon>Dikarya</taxon>
        <taxon>Ascomycota</taxon>
        <taxon>Pezizomycotina</taxon>
        <taxon>Dothideomycetes</taxon>
        <taxon>Dothideomycetes incertae sedis</taxon>
        <taxon>Zopfiaceae</taxon>
        <taxon>Zopfia</taxon>
    </lineage>
</organism>
<proteinExistence type="predicted"/>
<feature type="region of interest" description="Disordered" evidence="10">
    <location>
        <begin position="1"/>
        <end position="37"/>
    </location>
</feature>
<gene>
    <name evidence="13" type="ORF">K469DRAFT_571506</name>
</gene>
<dbReference type="AlphaFoldDB" id="A0A6A6E879"/>
<dbReference type="EC" id="2.3.2.31" evidence="2"/>
<dbReference type="InterPro" id="IPR031127">
    <property type="entry name" value="E3_UB_ligase_RBR"/>
</dbReference>
<evidence type="ECO:0000256" key="3">
    <source>
        <dbReference type="ARBA" id="ARBA00022679"/>
    </source>
</evidence>
<dbReference type="Pfam" id="PF01485">
    <property type="entry name" value="IBR"/>
    <property type="match status" value="2"/>
</dbReference>
<evidence type="ECO:0000259" key="12">
    <source>
        <dbReference type="PROSITE" id="PS51873"/>
    </source>
</evidence>
<dbReference type="PROSITE" id="PS51873">
    <property type="entry name" value="TRIAD"/>
    <property type="match status" value="1"/>
</dbReference>
<evidence type="ECO:0000259" key="11">
    <source>
        <dbReference type="PROSITE" id="PS50089"/>
    </source>
</evidence>
<dbReference type="GO" id="GO:0061630">
    <property type="term" value="F:ubiquitin protein ligase activity"/>
    <property type="evidence" value="ECO:0007669"/>
    <property type="project" value="UniProtKB-EC"/>
</dbReference>
<protein>
    <recommendedName>
        <fullName evidence="2">RBR-type E3 ubiquitin transferase</fullName>
        <ecNumber evidence="2">2.3.2.31</ecNumber>
    </recommendedName>
</protein>
<sequence length="362" mass="40827">MSLWVRNKDRRDPLTESNLRQLENNFSASEKKLSVQPPTPLPLLLPIDEGAHYPVSSSVRAAVLRLPTPPPTPLPVLRPATPAQAPPTKIPALPPIKSTPRTPPKKPPSSPPKQPTRAPAKEDGPSYAKFQPRWRICEVCKDTKHVELFSKRPTTTSCAHPPNTCKGCIEKWIESCIENKGWDQCVCPECSEKLTYDDVKHSTTEEVFTRYDSLSTRAALSAIPNFRWCQRPGCPSGQIHNGSAQTNPIFTCSSCSFTYCLNHPAPPYHSGETCAQFDARMACNKPSTHQILQEKASEKKVQETSKRCPNAICGWWIEKNEGCDHMTCWKCQFEFCYLCLVPFEPIRKKGNKYHRQECKYYG</sequence>
<dbReference type="EMBL" id="ML994628">
    <property type="protein sequence ID" value="KAF2186992.1"/>
    <property type="molecule type" value="Genomic_DNA"/>
</dbReference>
<dbReference type="InterPro" id="IPR001841">
    <property type="entry name" value="Znf_RING"/>
</dbReference>
<keyword evidence="7" id="KW-0833">Ubl conjugation pathway</keyword>
<dbReference type="GO" id="GO:0016567">
    <property type="term" value="P:protein ubiquitination"/>
    <property type="evidence" value="ECO:0007669"/>
    <property type="project" value="InterPro"/>
</dbReference>
<dbReference type="PANTHER" id="PTHR11685">
    <property type="entry name" value="RBR FAMILY RING FINGER AND IBR DOMAIN-CONTAINING"/>
    <property type="match status" value="1"/>
</dbReference>
<keyword evidence="6 9" id="KW-0863">Zinc-finger</keyword>
<reference evidence="13" key="1">
    <citation type="journal article" date="2020" name="Stud. Mycol.">
        <title>101 Dothideomycetes genomes: a test case for predicting lifestyles and emergence of pathogens.</title>
        <authorList>
            <person name="Haridas S."/>
            <person name="Albert R."/>
            <person name="Binder M."/>
            <person name="Bloem J."/>
            <person name="Labutti K."/>
            <person name="Salamov A."/>
            <person name="Andreopoulos B."/>
            <person name="Baker S."/>
            <person name="Barry K."/>
            <person name="Bills G."/>
            <person name="Bluhm B."/>
            <person name="Cannon C."/>
            <person name="Castanera R."/>
            <person name="Culley D."/>
            <person name="Daum C."/>
            <person name="Ezra D."/>
            <person name="Gonzalez J."/>
            <person name="Henrissat B."/>
            <person name="Kuo A."/>
            <person name="Liang C."/>
            <person name="Lipzen A."/>
            <person name="Lutzoni F."/>
            <person name="Magnuson J."/>
            <person name="Mondo S."/>
            <person name="Nolan M."/>
            <person name="Ohm R."/>
            <person name="Pangilinan J."/>
            <person name="Park H.-J."/>
            <person name="Ramirez L."/>
            <person name="Alfaro M."/>
            <person name="Sun H."/>
            <person name="Tritt A."/>
            <person name="Yoshinaga Y."/>
            <person name="Zwiers L.-H."/>
            <person name="Turgeon B."/>
            <person name="Goodwin S."/>
            <person name="Spatafora J."/>
            <person name="Crous P."/>
            <person name="Grigoriev I."/>
        </authorList>
    </citation>
    <scope>NUCLEOTIDE SEQUENCE</scope>
    <source>
        <strain evidence="13">CBS 207.26</strain>
    </source>
</reference>
<feature type="compositionally biased region" description="Basic and acidic residues" evidence="10">
    <location>
        <begin position="1"/>
        <end position="14"/>
    </location>
</feature>
<dbReference type="InterPro" id="IPR013083">
    <property type="entry name" value="Znf_RING/FYVE/PHD"/>
</dbReference>
<dbReference type="CDD" id="cd20336">
    <property type="entry name" value="Rcat_RBR"/>
    <property type="match status" value="1"/>
</dbReference>
<accession>A0A6A6E879</accession>
<feature type="compositionally biased region" description="Polar residues" evidence="10">
    <location>
        <begin position="15"/>
        <end position="28"/>
    </location>
</feature>
<evidence type="ECO:0000313" key="14">
    <source>
        <dbReference type="Proteomes" id="UP000800200"/>
    </source>
</evidence>
<dbReference type="PROSITE" id="PS50089">
    <property type="entry name" value="ZF_RING_2"/>
    <property type="match status" value="1"/>
</dbReference>
<dbReference type="CDD" id="cd20335">
    <property type="entry name" value="BRcat_RBR"/>
    <property type="match status" value="1"/>
</dbReference>
<dbReference type="Proteomes" id="UP000800200">
    <property type="component" value="Unassembled WGS sequence"/>
</dbReference>
<feature type="compositionally biased region" description="Pro residues" evidence="10">
    <location>
        <begin position="84"/>
        <end position="94"/>
    </location>
</feature>
<evidence type="ECO:0000256" key="5">
    <source>
        <dbReference type="ARBA" id="ARBA00022737"/>
    </source>
</evidence>
<feature type="compositionally biased region" description="Pro residues" evidence="10">
    <location>
        <begin position="101"/>
        <end position="114"/>
    </location>
</feature>
<evidence type="ECO:0000256" key="2">
    <source>
        <dbReference type="ARBA" id="ARBA00012251"/>
    </source>
</evidence>
<evidence type="ECO:0000256" key="6">
    <source>
        <dbReference type="ARBA" id="ARBA00022771"/>
    </source>
</evidence>
<comment type="catalytic activity">
    <reaction evidence="1">
        <text>[E2 ubiquitin-conjugating enzyme]-S-ubiquitinyl-L-cysteine + [acceptor protein]-L-lysine = [E2 ubiquitin-conjugating enzyme]-L-cysteine + [acceptor protein]-N(6)-ubiquitinyl-L-lysine.</text>
        <dbReference type="EC" id="2.3.2.31"/>
    </reaction>
</comment>
<evidence type="ECO:0000256" key="1">
    <source>
        <dbReference type="ARBA" id="ARBA00001798"/>
    </source>
</evidence>
<evidence type="ECO:0000256" key="10">
    <source>
        <dbReference type="SAM" id="MobiDB-lite"/>
    </source>
</evidence>
<dbReference type="InterPro" id="IPR002867">
    <property type="entry name" value="IBR_dom"/>
</dbReference>
<evidence type="ECO:0000256" key="4">
    <source>
        <dbReference type="ARBA" id="ARBA00022723"/>
    </source>
</evidence>
<feature type="domain" description="RING-type" evidence="12">
    <location>
        <begin position="133"/>
        <end position="362"/>
    </location>
</feature>
<feature type="region of interest" description="Disordered" evidence="10">
    <location>
        <begin position="70"/>
        <end position="127"/>
    </location>
</feature>
<dbReference type="Gene3D" id="1.20.120.1750">
    <property type="match status" value="1"/>
</dbReference>
<evidence type="ECO:0000313" key="13">
    <source>
        <dbReference type="EMBL" id="KAF2186992.1"/>
    </source>
</evidence>